<dbReference type="EMBL" id="BJNG01000044">
    <property type="protein sequence ID" value="GEC22430.1"/>
    <property type="molecule type" value="Genomic_DNA"/>
</dbReference>
<organism evidence="1 2">
    <name type="scientific">Pseudonocardia hydrocarbonoxydans</name>
    <dbReference type="NCBI Taxonomy" id="76726"/>
    <lineage>
        <taxon>Bacteria</taxon>
        <taxon>Bacillati</taxon>
        <taxon>Actinomycetota</taxon>
        <taxon>Actinomycetes</taxon>
        <taxon>Pseudonocardiales</taxon>
        <taxon>Pseudonocardiaceae</taxon>
        <taxon>Pseudonocardia</taxon>
    </lineage>
</organism>
<dbReference type="Proteomes" id="UP000320338">
    <property type="component" value="Unassembled WGS sequence"/>
</dbReference>
<reference evidence="1 2" key="1">
    <citation type="submission" date="2019-06" db="EMBL/GenBank/DDBJ databases">
        <title>Whole genome shotgun sequence of Pseudonocardia hydrocarbonoxydans NBRC 14498.</title>
        <authorList>
            <person name="Hosoyama A."/>
            <person name="Uohara A."/>
            <person name="Ohji S."/>
            <person name="Ichikawa N."/>
        </authorList>
    </citation>
    <scope>NUCLEOTIDE SEQUENCE [LARGE SCALE GENOMIC DNA]</scope>
    <source>
        <strain evidence="1 2">NBRC 14498</strain>
    </source>
</reference>
<accession>A0A4Y3WWF9</accession>
<dbReference type="Pfam" id="PF12900">
    <property type="entry name" value="Pyridox_ox_2"/>
    <property type="match status" value="1"/>
</dbReference>
<dbReference type="SUPFAM" id="SSF50475">
    <property type="entry name" value="FMN-binding split barrel"/>
    <property type="match status" value="1"/>
</dbReference>
<proteinExistence type="predicted"/>
<evidence type="ECO:0000313" key="1">
    <source>
        <dbReference type="EMBL" id="GEC22430.1"/>
    </source>
</evidence>
<evidence type="ECO:0000313" key="2">
    <source>
        <dbReference type="Proteomes" id="UP000320338"/>
    </source>
</evidence>
<gene>
    <name evidence="1" type="ORF">PHY01_47130</name>
</gene>
<name>A0A4Y3WWF9_9PSEU</name>
<protein>
    <submittedName>
        <fullName evidence="1">Pyridoxamine 5'-phosphate oxidase</fullName>
    </submittedName>
</protein>
<dbReference type="Gene3D" id="2.30.110.10">
    <property type="entry name" value="Electron Transport, Fmn-binding Protein, Chain A"/>
    <property type="match status" value="1"/>
</dbReference>
<keyword evidence="2" id="KW-1185">Reference proteome</keyword>
<dbReference type="RefSeq" id="WP_218030300.1">
    <property type="nucleotide sequence ID" value="NZ_BAAARZ010000075.1"/>
</dbReference>
<sequence length="148" mass="15789">MYHDTSSDEPGTPGFRSLDRLACLRMLHGRVVGRVVYTDRALPSAQPVNYVLDGDEVLFRTASTGKIAAATCGAVVAFQVDDIDPVTRTGWSVLGVGEAYEVVDPRRLAEVAALGLDSWAPLAADHVVCIPLQVLTGRELVRTPAASV</sequence>
<dbReference type="InterPro" id="IPR012349">
    <property type="entry name" value="Split_barrel_FMN-bd"/>
</dbReference>
<dbReference type="AlphaFoldDB" id="A0A4Y3WWF9"/>
<comment type="caution">
    <text evidence="1">The sequence shown here is derived from an EMBL/GenBank/DDBJ whole genome shotgun (WGS) entry which is preliminary data.</text>
</comment>
<dbReference type="InterPro" id="IPR024747">
    <property type="entry name" value="Pyridox_Oxase-rel"/>
</dbReference>